<reference evidence="1" key="1">
    <citation type="submission" date="2022-06" db="EMBL/GenBank/DDBJ databases">
        <title>Amycolatopsis iheyaensis sp. nov., a new species of the genus Amycolatopsis isolated from soil in Iheya island, Japan.</title>
        <authorList>
            <person name="Ngamcharungchit C."/>
            <person name="Kanto H."/>
            <person name="Take A."/>
            <person name="Intra B."/>
            <person name="Matsumoto A."/>
            <person name="Panbangred W."/>
            <person name="Inahashi Y."/>
        </authorList>
    </citation>
    <scope>NUCLEOTIDE SEQUENCE</scope>
    <source>
        <strain evidence="1">OK19-0408</strain>
    </source>
</reference>
<evidence type="ECO:0000313" key="2">
    <source>
        <dbReference type="Proteomes" id="UP001144096"/>
    </source>
</evidence>
<name>A0A9X2NEN8_9PSEU</name>
<proteinExistence type="predicted"/>
<keyword evidence="1" id="KW-0067">ATP-binding</keyword>
<dbReference type="Gene3D" id="3.30.565.10">
    <property type="entry name" value="Histidine kinase-like ATPase, C-terminal domain"/>
    <property type="match status" value="1"/>
</dbReference>
<dbReference type="Gene3D" id="3.30.750.24">
    <property type="entry name" value="STAS domain"/>
    <property type="match status" value="1"/>
</dbReference>
<sequence>MTAVHLELTQRAGSTVVTATGTLTPATASRLRDELLKFATDAPDCVIADIRDLTVEHDRLFGVFSVIANRIDEWPGVSFGVVSDRPDHLAGLRARSIDQFVAVHPDVATAEGAKDRAPRERAVREFAPSTFASARARRFVEEICGRWAVPEFTGDAQIIATELVENTVQHTTSPARLRLELRSGLFRVAVGDDDPHQAVLHERLSWTEPGLGLELVAQTARSWGCSRSWLGGKVVWAVLVRRAGGTHDQ</sequence>
<dbReference type="PANTHER" id="PTHR35526">
    <property type="entry name" value="ANTI-SIGMA-F FACTOR RSBW-RELATED"/>
    <property type="match status" value="1"/>
</dbReference>
<dbReference type="InterPro" id="IPR036513">
    <property type="entry name" value="STAS_dom_sf"/>
</dbReference>
<dbReference type="InterPro" id="IPR036890">
    <property type="entry name" value="HATPase_C_sf"/>
</dbReference>
<dbReference type="PANTHER" id="PTHR35526:SF3">
    <property type="entry name" value="ANTI-SIGMA-F FACTOR RSBW"/>
    <property type="match status" value="1"/>
</dbReference>
<dbReference type="InterPro" id="IPR050267">
    <property type="entry name" value="Anti-sigma-factor_SerPK"/>
</dbReference>
<dbReference type="AlphaFoldDB" id="A0A9X2NEN8"/>
<keyword evidence="2" id="KW-1185">Reference proteome</keyword>
<evidence type="ECO:0000313" key="1">
    <source>
        <dbReference type="EMBL" id="MCR6483195.1"/>
    </source>
</evidence>
<comment type="caution">
    <text evidence="1">The sequence shown here is derived from an EMBL/GenBank/DDBJ whole genome shotgun (WGS) entry which is preliminary data.</text>
</comment>
<dbReference type="EMBL" id="JAMXQV010000004">
    <property type="protein sequence ID" value="MCR6483195.1"/>
    <property type="molecule type" value="Genomic_DNA"/>
</dbReference>
<protein>
    <submittedName>
        <fullName evidence="1">ATP-binding protein</fullName>
    </submittedName>
</protein>
<keyword evidence="1" id="KW-0547">Nucleotide-binding</keyword>
<dbReference type="SUPFAM" id="SSF55874">
    <property type="entry name" value="ATPase domain of HSP90 chaperone/DNA topoisomerase II/histidine kinase"/>
    <property type="match status" value="1"/>
</dbReference>
<dbReference type="GO" id="GO:0005524">
    <property type="term" value="F:ATP binding"/>
    <property type="evidence" value="ECO:0007669"/>
    <property type="project" value="UniProtKB-KW"/>
</dbReference>
<organism evidence="1 2">
    <name type="scientific">Amycolatopsis iheyensis</name>
    <dbReference type="NCBI Taxonomy" id="2945988"/>
    <lineage>
        <taxon>Bacteria</taxon>
        <taxon>Bacillati</taxon>
        <taxon>Actinomycetota</taxon>
        <taxon>Actinomycetes</taxon>
        <taxon>Pseudonocardiales</taxon>
        <taxon>Pseudonocardiaceae</taxon>
        <taxon>Amycolatopsis</taxon>
    </lineage>
</organism>
<dbReference type="CDD" id="cd16936">
    <property type="entry name" value="HATPase_RsbW-like"/>
    <property type="match status" value="1"/>
</dbReference>
<accession>A0A9X2NEN8</accession>
<dbReference type="Proteomes" id="UP001144096">
    <property type="component" value="Unassembled WGS sequence"/>
</dbReference>
<gene>
    <name evidence="1" type="ORF">M8542_10235</name>
</gene>
<dbReference type="RefSeq" id="WP_257919824.1">
    <property type="nucleotide sequence ID" value="NZ_JAMXQV010000004.1"/>
</dbReference>